<dbReference type="InterPro" id="IPR007159">
    <property type="entry name" value="SpoVT-AbrB_dom"/>
</dbReference>
<name>A0A7I9VK73_9BACT</name>
<dbReference type="GO" id="GO:0000976">
    <property type="term" value="F:transcription cis-regulatory region binding"/>
    <property type="evidence" value="ECO:0007669"/>
    <property type="project" value="TreeGrafter"/>
</dbReference>
<evidence type="ECO:0000259" key="8">
    <source>
        <dbReference type="PROSITE" id="PS51740"/>
    </source>
</evidence>
<dbReference type="InterPro" id="IPR038619">
    <property type="entry name" value="MraZ_sf"/>
</dbReference>
<dbReference type="GO" id="GO:0009295">
    <property type="term" value="C:nucleoid"/>
    <property type="evidence" value="ECO:0007669"/>
    <property type="project" value="UniProtKB-SubCell"/>
</dbReference>
<evidence type="ECO:0000256" key="2">
    <source>
        <dbReference type="ARBA" id="ARBA00022490"/>
    </source>
</evidence>
<evidence type="ECO:0000313" key="10">
    <source>
        <dbReference type="Proteomes" id="UP000503640"/>
    </source>
</evidence>
<feature type="domain" description="SpoVT-AbrB" evidence="8">
    <location>
        <begin position="81"/>
        <end position="124"/>
    </location>
</feature>
<dbReference type="RefSeq" id="WP_176064257.1">
    <property type="nucleotide sequence ID" value="NZ_BJTG01000003.1"/>
</dbReference>
<keyword evidence="2 7" id="KW-0963">Cytoplasm</keyword>
<dbReference type="CDD" id="cd16321">
    <property type="entry name" value="MraZ_C"/>
    <property type="match status" value="1"/>
</dbReference>
<keyword evidence="10" id="KW-1185">Reference proteome</keyword>
<comment type="subcellular location">
    <subcellularLocation>
        <location evidence="7">Cytoplasm</location>
        <location evidence="7">Nucleoid</location>
    </subcellularLocation>
</comment>
<sequence length="145" mass="16344">MFYGTFHHAIDAKGRTSLPAKFRESLAAAGEPKVFLIQAPGMKALRALPHSEWKKLEEKVLQASPFDLKAQKNILRFVSSAQEIDLDEHGRVLVPAQLRAYAGLQKDVVWTGMGRDVCLWDRARFEEQQAEEMAEGDVIDFFKGV</sequence>
<keyword evidence="6 7" id="KW-0804">Transcription</keyword>
<evidence type="ECO:0000256" key="1">
    <source>
        <dbReference type="ARBA" id="ARBA00013860"/>
    </source>
</evidence>
<dbReference type="Gene3D" id="3.40.1550.20">
    <property type="entry name" value="Transcriptional regulator MraZ domain"/>
    <property type="match status" value="1"/>
</dbReference>
<dbReference type="Pfam" id="PF02381">
    <property type="entry name" value="MraZ"/>
    <property type="match status" value="2"/>
</dbReference>
<reference evidence="10" key="1">
    <citation type="journal article" date="2020" name="Appl. Environ. Microbiol.">
        <title>Diazotrophic Anaeromyxobacter Isolates from Soils.</title>
        <authorList>
            <person name="Masuda Y."/>
            <person name="Yamanaka H."/>
            <person name="Xu Z.X."/>
            <person name="Shiratori Y."/>
            <person name="Aono T."/>
            <person name="Amachi S."/>
            <person name="Senoo K."/>
            <person name="Itoh H."/>
        </authorList>
    </citation>
    <scope>NUCLEOTIDE SEQUENCE [LARGE SCALE GENOMIC DNA]</scope>
    <source>
        <strain evidence="10">R267</strain>
    </source>
</reference>
<proteinExistence type="inferred from homology"/>
<dbReference type="InterPro" id="IPR020603">
    <property type="entry name" value="MraZ_dom"/>
</dbReference>
<dbReference type="SUPFAM" id="SSF89447">
    <property type="entry name" value="AbrB/MazE/MraZ-like"/>
    <property type="match status" value="1"/>
</dbReference>
<evidence type="ECO:0000256" key="4">
    <source>
        <dbReference type="ARBA" id="ARBA00023015"/>
    </source>
</evidence>
<dbReference type="GO" id="GO:0003700">
    <property type="term" value="F:DNA-binding transcription factor activity"/>
    <property type="evidence" value="ECO:0007669"/>
    <property type="project" value="UniProtKB-UniRule"/>
</dbReference>
<dbReference type="PROSITE" id="PS51740">
    <property type="entry name" value="SPOVT_ABRB"/>
    <property type="match status" value="2"/>
</dbReference>
<organism evidence="9 10">
    <name type="scientific">Anaeromyxobacter diazotrophicus</name>
    <dbReference type="NCBI Taxonomy" id="2590199"/>
    <lineage>
        <taxon>Bacteria</taxon>
        <taxon>Pseudomonadati</taxon>
        <taxon>Myxococcota</taxon>
        <taxon>Myxococcia</taxon>
        <taxon>Myxococcales</taxon>
        <taxon>Cystobacterineae</taxon>
        <taxon>Anaeromyxobacteraceae</taxon>
        <taxon>Anaeromyxobacter</taxon>
    </lineage>
</organism>
<dbReference type="InterPro" id="IPR037914">
    <property type="entry name" value="SpoVT-AbrB_sf"/>
</dbReference>
<dbReference type="InterPro" id="IPR035644">
    <property type="entry name" value="MraZ_C"/>
</dbReference>
<dbReference type="AlphaFoldDB" id="A0A7I9VK73"/>
<gene>
    <name evidence="7 9" type="primary">mraZ</name>
    <name evidence="9" type="ORF">AMYX_15220</name>
</gene>
<dbReference type="PANTHER" id="PTHR34701:SF1">
    <property type="entry name" value="TRANSCRIPTIONAL REGULATOR MRAZ"/>
    <property type="match status" value="1"/>
</dbReference>
<dbReference type="GO" id="GO:0005737">
    <property type="term" value="C:cytoplasm"/>
    <property type="evidence" value="ECO:0007669"/>
    <property type="project" value="UniProtKB-UniRule"/>
</dbReference>
<comment type="subunit">
    <text evidence="7">Forms oligomers.</text>
</comment>
<dbReference type="CDD" id="cd16320">
    <property type="entry name" value="MraZ_N"/>
    <property type="match status" value="1"/>
</dbReference>
<protein>
    <recommendedName>
        <fullName evidence="1 7">Transcriptional regulator MraZ</fullName>
    </recommendedName>
</protein>
<evidence type="ECO:0000256" key="3">
    <source>
        <dbReference type="ARBA" id="ARBA00022737"/>
    </source>
</evidence>
<keyword evidence="3" id="KW-0677">Repeat</keyword>
<dbReference type="InterPro" id="IPR003444">
    <property type="entry name" value="MraZ"/>
</dbReference>
<dbReference type="EMBL" id="BJTG01000003">
    <property type="protein sequence ID" value="GEJ56781.1"/>
    <property type="molecule type" value="Genomic_DNA"/>
</dbReference>
<dbReference type="Proteomes" id="UP000503640">
    <property type="component" value="Unassembled WGS sequence"/>
</dbReference>
<dbReference type="InterPro" id="IPR035642">
    <property type="entry name" value="MraZ_N"/>
</dbReference>
<accession>A0A7I9VK73</accession>
<evidence type="ECO:0000256" key="6">
    <source>
        <dbReference type="ARBA" id="ARBA00023163"/>
    </source>
</evidence>
<evidence type="ECO:0000313" key="9">
    <source>
        <dbReference type="EMBL" id="GEJ56781.1"/>
    </source>
</evidence>
<comment type="caution">
    <text evidence="9">The sequence shown here is derived from an EMBL/GenBank/DDBJ whole genome shotgun (WGS) entry which is preliminary data.</text>
</comment>
<dbReference type="HAMAP" id="MF_01008">
    <property type="entry name" value="MraZ"/>
    <property type="match status" value="1"/>
</dbReference>
<evidence type="ECO:0000256" key="5">
    <source>
        <dbReference type="ARBA" id="ARBA00023125"/>
    </source>
</evidence>
<keyword evidence="4 7" id="KW-0805">Transcription regulation</keyword>
<dbReference type="GO" id="GO:2000143">
    <property type="term" value="P:negative regulation of DNA-templated transcription initiation"/>
    <property type="evidence" value="ECO:0007669"/>
    <property type="project" value="TreeGrafter"/>
</dbReference>
<comment type="similarity">
    <text evidence="7">Belongs to the MraZ family.</text>
</comment>
<evidence type="ECO:0000256" key="7">
    <source>
        <dbReference type="HAMAP-Rule" id="MF_01008"/>
    </source>
</evidence>
<keyword evidence="5 7" id="KW-0238">DNA-binding</keyword>
<feature type="domain" description="SpoVT-AbrB" evidence="8">
    <location>
        <begin position="5"/>
        <end position="52"/>
    </location>
</feature>
<dbReference type="PANTHER" id="PTHR34701">
    <property type="entry name" value="TRANSCRIPTIONAL REGULATOR MRAZ"/>
    <property type="match status" value="1"/>
</dbReference>